<evidence type="ECO:0000256" key="8">
    <source>
        <dbReference type="ARBA" id="ARBA00048779"/>
    </source>
</evidence>
<evidence type="ECO:0000256" key="1">
    <source>
        <dbReference type="ARBA" id="ARBA00004739"/>
    </source>
</evidence>
<feature type="binding site" evidence="9">
    <location>
        <position position="100"/>
    </location>
    <ligand>
        <name>substrate</name>
    </ligand>
</feature>
<accession>A0AA35CKR7</accession>
<evidence type="ECO:0000256" key="3">
    <source>
        <dbReference type="ARBA" id="ARBA00022630"/>
    </source>
</evidence>
<evidence type="ECO:0000256" key="7">
    <source>
        <dbReference type="ARBA" id="ARBA00023062"/>
    </source>
</evidence>
<dbReference type="InterPro" id="IPR002872">
    <property type="entry name" value="Proline_DH_dom"/>
</dbReference>
<dbReference type="EC" id="1.5.5.2" evidence="2"/>
<dbReference type="Pfam" id="PF01619">
    <property type="entry name" value="Pro_dh"/>
    <property type="match status" value="1"/>
</dbReference>
<comment type="pathway">
    <text evidence="1">Amino-acid degradation; L-proline degradation into L-glutamate; L-glutamate from L-proline: step 1/2.</text>
</comment>
<comment type="catalytic activity">
    <reaction evidence="8">
        <text>L-proline + a quinone = (S)-1-pyrroline-5-carboxylate + a quinol + H(+)</text>
        <dbReference type="Rhea" id="RHEA:23784"/>
        <dbReference type="ChEBI" id="CHEBI:15378"/>
        <dbReference type="ChEBI" id="CHEBI:17388"/>
        <dbReference type="ChEBI" id="CHEBI:24646"/>
        <dbReference type="ChEBI" id="CHEBI:60039"/>
        <dbReference type="ChEBI" id="CHEBI:132124"/>
        <dbReference type="EC" id="1.5.5.2"/>
    </reaction>
</comment>
<dbReference type="InterPro" id="IPR008219">
    <property type="entry name" value="PRODH_bac_arc"/>
</dbReference>
<dbReference type="GO" id="GO:0004657">
    <property type="term" value="F:proline dehydrogenase activity"/>
    <property type="evidence" value="ECO:0007669"/>
    <property type="project" value="UniProtKB-EC"/>
</dbReference>
<dbReference type="KEGG" id="cmic:caldi_20270"/>
<gene>
    <name evidence="12" type="primary">putA</name>
    <name evidence="12" type="ORF">caldi_20270</name>
</gene>
<evidence type="ECO:0000256" key="6">
    <source>
        <dbReference type="ARBA" id="ARBA00023002"/>
    </source>
</evidence>
<dbReference type="GO" id="GO:0010133">
    <property type="term" value="P:L-proline catabolic process to L-glutamate"/>
    <property type="evidence" value="ECO:0007669"/>
    <property type="project" value="InterPro"/>
</dbReference>
<evidence type="ECO:0000313" key="12">
    <source>
        <dbReference type="EMBL" id="BDG60937.1"/>
    </source>
</evidence>
<evidence type="ECO:0000259" key="11">
    <source>
        <dbReference type="Pfam" id="PF01619"/>
    </source>
</evidence>
<feature type="binding site" evidence="10">
    <location>
        <begin position="188"/>
        <end position="190"/>
    </location>
    <ligand>
        <name>FAD</name>
        <dbReference type="ChEBI" id="CHEBI:57692"/>
    </ligand>
</feature>
<evidence type="ECO:0000256" key="9">
    <source>
        <dbReference type="PIRSR" id="PIRSR000196-1"/>
    </source>
</evidence>
<dbReference type="GO" id="GO:0000166">
    <property type="term" value="F:nucleotide binding"/>
    <property type="evidence" value="ECO:0007669"/>
    <property type="project" value="UniProtKB-KW"/>
</dbReference>
<organism evidence="12 13">
    <name type="scientific">Caldinitratiruptor microaerophilus</name>
    <dbReference type="NCBI Taxonomy" id="671077"/>
    <lineage>
        <taxon>Bacteria</taxon>
        <taxon>Bacillati</taxon>
        <taxon>Bacillota</taxon>
        <taxon>Clostridia</taxon>
        <taxon>Eubacteriales</taxon>
        <taxon>Symbiobacteriaceae</taxon>
        <taxon>Caldinitratiruptor</taxon>
    </lineage>
</organism>
<dbReference type="Proteomes" id="UP001163687">
    <property type="component" value="Chromosome"/>
</dbReference>
<keyword evidence="13" id="KW-1185">Reference proteome</keyword>
<keyword evidence="5 10" id="KW-0274">FAD</keyword>
<feature type="binding site" evidence="10">
    <location>
        <position position="202"/>
    </location>
    <ligand>
        <name>FAD</name>
        <dbReference type="ChEBI" id="CHEBI:57692"/>
    </ligand>
</feature>
<name>A0AA35CKR7_9FIRM</name>
<dbReference type="InterPro" id="IPR029041">
    <property type="entry name" value="FAD-linked_oxidoreductase-like"/>
</dbReference>
<protein>
    <recommendedName>
        <fullName evidence="2">proline dehydrogenase</fullName>
        <ecNumber evidence="2">1.5.5.2</ecNumber>
    </recommendedName>
</protein>
<evidence type="ECO:0000256" key="4">
    <source>
        <dbReference type="ARBA" id="ARBA00022741"/>
    </source>
</evidence>
<keyword evidence="7" id="KW-0642">Proline metabolism</keyword>
<comment type="cofactor">
    <cofactor evidence="10">
        <name>FAD</name>
        <dbReference type="ChEBI" id="CHEBI:57692"/>
    </cofactor>
    <text evidence="10">Binds 1 FAD per subunit.</text>
</comment>
<keyword evidence="4 10" id="KW-0547">Nucleotide-binding</keyword>
<evidence type="ECO:0000256" key="5">
    <source>
        <dbReference type="ARBA" id="ARBA00022827"/>
    </source>
</evidence>
<feature type="domain" description="Proline dehydrogenase" evidence="11">
    <location>
        <begin position="46"/>
        <end position="301"/>
    </location>
</feature>
<dbReference type="AlphaFoldDB" id="A0AA35CKR7"/>
<dbReference type="PANTHER" id="PTHR13914:SF0">
    <property type="entry name" value="PROLINE DEHYDROGENASE 1, MITOCHONDRIAL"/>
    <property type="match status" value="1"/>
</dbReference>
<evidence type="ECO:0000313" key="13">
    <source>
        <dbReference type="Proteomes" id="UP001163687"/>
    </source>
</evidence>
<feature type="binding site" evidence="9">
    <location>
        <position position="290"/>
    </location>
    <ligand>
        <name>substrate</name>
    </ligand>
</feature>
<evidence type="ECO:0000256" key="10">
    <source>
        <dbReference type="PIRSR" id="PIRSR000196-2"/>
    </source>
</evidence>
<dbReference type="InterPro" id="IPR015659">
    <property type="entry name" value="Proline_oxidase"/>
</dbReference>
<dbReference type="RefSeq" id="WP_264841621.1">
    <property type="nucleotide sequence ID" value="NZ_AP025628.1"/>
</dbReference>
<evidence type="ECO:0000256" key="2">
    <source>
        <dbReference type="ARBA" id="ARBA00012695"/>
    </source>
</evidence>
<proteinExistence type="predicted"/>
<dbReference type="Gene3D" id="3.20.20.220">
    <property type="match status" value="1"/>
</dbReference>
<feature type="binding site" evidence="10">
    <location>
        <position position="135"/>
    </location>
    <ligand>
        <name>FAD</name>
        <dbReference type="ChEBI" id="CHEBI:57692"/>
    </ligand>
</feature>
<feature type="binding site" evidence="9">
    <location>
        <position position="289"/>
    </location>
    <ligand>
        <name>substrate</name>
    </ligand>
</feature>
<dbReference type="SUPFAM" id="SSF51730">
    <property type="entry name" value="FAD-linked oxidoreductase"/>
    <property type="match status" value="1"/>
</dbReference>
<keyword evidence="3" id="KW-0285">Flavoprotein</keyword>
<dbReference type="EMBL" id="AP025628">
    <property type="protein sequence ID" value="BDG60937.1"/>
    <property type="molecule type" value="Genomic_DNA"/>
</dbReference>
<keyword evidence="6" id="KW-0560">Oxidoreductase</keyword>
<feature type="binding site" evidence="10">
    <location>
        <position position="164"/>
    </location>
    <ligand>
        <name>FAD</name>
        <dbReference type="ChEBI" id="CHEBI:57692"/>
    </ligand>
</feature>
<sequence>MDATLLARRAILSLFLNPTVAGAAQRYGMKLGALRFIAGAERADAIAAVRRLNEKGIAATLDYLGESVTRPEEAEATVREYVELLGDIHRAGVDSNVSIKLTAMGLAIDADLALAGARRLVQEAARLGNFVRIDMEDTPWTDATLRIYRTLRAEGLDNVGVVIQAYLYRSEKDLEDLAALGANVRLCKGAYKEPPDRAFPDKAQVDANYLKLAARRLRSGLYTGFATHDERAIAFVKEEARRLGLGRDRFEFQMLYGIRGDLQEQLVREGYRVRVYVPYGTQWYPYFVRRLAERPANVAFVLRNILRG</sequence>
<dbReference type="PIRSF" id="PIRSF000196">
    <property type="entry name" value="Pro_dehydrog"/>
    <property type="match status" value="1"/>
</dbReference>
<reference evidence="12" key="1">
    <citation type="submission" date="2022-03" db="EMBL/GenBank/DDBJ databases">
        <title>Complete genome sequence of Caldinitratiruptor microaerophilus.</title>
        <authorList>
            <person name="Mukaiyama R."/>
            <person name="Nishiyama T."/>
            <person name="Ueda K."/>
        </authorList>
    </citation>
    <scope>NUCLEOTIDE SEQUENCE</scope>
    <source>
        <strain evidence="12">JCM 16183</strain>
    </source>
</reference>
<feature type="binding site" evidence="10">
    <location>
        <begin position="227"/>
        <end position="228"/>
    </location>
    <ligand>
        <name>FAD</name>
        <dbReference type="ChEBI" id="CHEBI:57692"/>
    </ligand>
</feature>
<dbReference type="PANTHER" id="PTHR13914">
    <property type="entry name" value="PROLINE OXIDASE"/>
    <property type="match status" value="1"/>
</dbReference>